<keyword evidence="3" id="KW-1185">Reference proteome</keyword>
<evidence type="ECO:0000256" key="1">
    <source>
        <dbReference type="SAM" id="Coils"/>
    </source>
</evidence>
<dbReference type="EMBL" id="JACSQL010000002">
    <property type="protein sequence ID" value="MBD7967706.1"/>
    <property type="molecule type" value="Genomic_DNA"/>
</dbReference>
<reference evidence="2 3" key="1">
    <citation type="submission" date="2020-08" db="EMBL/GenBank/DDBJ databases">
        <title>A Genomic Blueprint of the Chicken Gut Microbiome.</title>
        <authorList>
            <person name="Gilroy R."/>
            <person name="Ravi A."/>
            <person name="Getino M."/>
            <person name="Pursley I."/>
            <person name="Horton D.L."/>
            <person name="Alikhan N.-F."/>
            <person name="Baker D."/>
            <person name="Gharbi K."/>
            <person name="Hall N."/>
            <person name="Watson M."/>
            <person name="Adriaenssens E.M."/>
            <person name="Foster-Nyarko E."/>
            <person name="Jarju S."/>
            <person name="Secka A."/>
            <person name="Antonio M."/>
            <person name="Oren A."/>
            <person name="Chaudhuri R."/>
            <person name="La Ragione R.M."/>
            <person name="Hildebrand F."/>
            <person name="Pallen M.J."/>
        </authorList>
    </citation>
    <scope>NUCLEOTIDE SEQUENCE [LARGE SCALE GENOMIC DNA]</scope>
    <source>
        <strain evidence="2 3">Sa2BVA9</strain>
    </source>
</reference>
<dbReference type="Proteomes" id="UP000608071">
    <property type="component" value="Unassembled WGS sequence"/>
</dbReference>
<feature type="coiled-coil region" evidence="1">
    <location>
        <begin position="63"/>
        <end position="104"/>
    </location>
</feature>
<protein>
    <recommendedName>
        <fullName evidence="4">DUF5082 domain-containing protein</fullName>
    </recommendedName>
</protein>
<proteinExistence type="predicted"/>
<gene>
    <name evidence="2" type="ORF">H9647_06510</name>
</gene>
<feature type="coiled-coil region" evidence="1">
    <location>
        <begin position="10"/>
        <end position="37"/>
    </location>
</feature>
<comment type="caution">
    <text evidence="2">The sequence shown here is derived from an EMBL/GenBank/DDBJ whole genome shotgun (WGS) entry which is preliminary data.</text>
</comment>
<accession>A0ABR8SW21</accession>
<keyword evidence="1" id="KW-0175">Coiled coil</keyword>
<evidence type="ECO:0000313" key="2">
    <source>
        <dbReference type="EMBL" id="MBD7967706.1"/>
    </source>
</evidence>
<name>A0ABR8SW21_9BACL</name>
<evidence type="ECO:0000313" key="3">
    <source>
        <dbReference type="Proteomes" id="UP000608071"/>
    </source>
</evidence>
<sequence>MEQEDLEVWEREISSRVEYLEQEAEKLEQRIKKAEYKDYIMSSAMNKFTDDEAQVDFIKHNYLNESNETVKSLNEEYEVIIKELKFQNAVLQQIERANAALKEEED</sequence>
<evidence type="ECO:0008006" key="4">
    <source>
        <dbReference type="Google" id="ProtNLM"/>
    </source>
</evidence>
<organism evidence="2 3">
    <name type="scientific">Paenibacillus gallinarum</name>
    <dbReference type="NCBI Taxonomy" id="2762232"/>
    <lineage>
        <taxon>Bacteria</taxon>
        <taxon>Bacillati</taxon>
        <taxon>Bacillota</taxon>
        <taxon>Bacilli</taxon>
        <taxon>Bacillales</taxon>
        <taxon>Paenibacillaceae</taxon>
        <taxon>Paenibacillus</taxon>
    </lineage>
</organism>
<dbReference type="RefSeq" id="WP_191798948.1">
    <property type="nucleotide sequence ID" value="NZ_JACSQL010000002.1"/>
</dbReference>